<proteinExistence type="predicted"/>
<dbReference type="AlphaFoldDB" id="A0A1I4ISD2"/>
<keyword evidence="2" id="KW-1185">Reference proteome</keyword>
<sequence>MQHALFRLGLYESKIDGLTGPGTRKAMAEYSKRYHVDNNFASIALDIEFKRREQWQAEWTDLLDAAVSEELETYLLDFGSAKIKEKILFVGNHGWQTACLYINAKNQFGAYTGYQWVFFPMKKSVVDGYPPYVMPDLVPPLPKETYEFWCQMGFVVGQAD</sequence>
<name>A0A1I4ISD2_9RHOB</name>
<organism evidence="1 2">
    <name type="scientific">Shimia aestuarii</name>
    <dbReference type="NCBI Taxonomy" id="254406"/>
    <lineage>
        <taxon>Bacteria</taxon>
        <taxon>Pseudomonadati</taxon>
        <taxon>Pseudomonadota</taxon>
        <taxon>Alphaproteobacteria</taxon>
        <taxon>Rhodobacterales</taxon>
        <taxon>Roseobacteraceae</taxon>
    </lineage>
</organism>
<dbReference type="EMBL" id="FOTQ01000001">
    <property type="protein sequence ID" value="SFL57279.1"/>
    <property type="molecule type" value="Genomic_DNA"/>
</dbReference>
<evidence type="ECO:0008006" key="3">
    <source>
        <dbReference type="Google" id="ProtNLM"/>
    </source>
</evidence>
<evidence type="ECO:0000313" key="1">
    <source>
        <dbReference type="EMBL" id="SFL57279.1"/>
    </source>
</evidence>
<dbReference type="Proteomes" id="UP000199144">
    <property type="component" value="Unassembled WGS sequence"/>
</dbReference>
<gene>
    <name evidence="1" type="ORF">SAMN04488042_101727</name>
</gene>
<accession>A0A1I4ISD2</accession>
<evidence type="ECO:0000313" key="2">
    <source>
        <dbReference type="Proteomes" id="UP000199144"/>
    </source>
</evidence>
<protein>
    <recommendedName>
        <fullName evidence="3">Peptidoglycan binding domain-containing protein</fullName>
    </recommendedName>
</protein>
<reference evidence="1 2" key="1">
    <citation type="submission" date="2016-10" db="EMBL/GenBank/DDBJ databases">
        <authorList>
            <person name="de Groot N.N."/>
        </authorList>
    </citation>
    <scope>NUCLEOTIDE SEQUENCE [LARGE SCALE GENOMIC DNA]</scope>
    <source>
        <strain evidence="1 2">DSM 15283</strain>
    </source>
</reference>
<dbReference type="STRING" id="254406.SAMN04488042_101727"/>